<feature type="region of interest" description="Disordered" evidence="1">
    <location>
        <begin position="149"/>
        <end position="196"/>
    </location>
</feature>
<evidence type="ECO:0000256" key="1">
    <source>
        <dbReference type="SAM" id="MobiDB-lite"/>
    </source>
</evidence>
<reference evidence="2" key="1">
    <citation type="submission" date="2021-03" db="EMBL/GenBank/DDBJ databases">
        <authorList>
            <person name="Li Z."/>
            <person name="Yang C."/>
        </authorList>
    </citation>
    <scope>NUCLEOTIDE SEQUENCE</scope>
    <source>
        <strain evidence="2">Dzin_1.0</strain>
        <tissue evidence="2">Leaf</tissue>
    </source>
</reference>
<accession>A0A9D5HLU1</accession>
<proteinExistence type="predicted"/>
<dbReference type="Pfam" id="PF15375">
    <property type="entry name" value="FSAF1"/>
    <property type="match status" value="1"/>
</dbReference>
<dbReference type="GO" id="GO:0005730">
    <property type="term" value="C:nucleolus"/>
    <property type="evidence" value="ECO:0007669"/>
    <property type="project" value="TreeGrafter"/>
</dbReference>
<gene>
    <name evidence="2" type="ORF">J5N97_009619</name>
</gene>
<dbReference type="EMBL" id="JAGGNH010000002">
    <property type="protein sequence ID" value="KAJ0981364.1"/>
    <property type="molecule type" value="Genomic_DNA"/>
</dbReference>
<sequence>MSYARQSRSSASAIKLENFMSASIGDMYQKSSRKPMKQDLDVENDEIDIRSIMKDIEYIGSSSMSWKERKKLQNNKVVALGGKPAKKHRTPLSVAKPAMKNQKKREQKEMEENLLLGRFLKRPKNDVTRKPRLEERVLKSSVGHFSKGVLDVKELLKPTPSKGHQGESWASREGKKKGTRKGKGKGKGKKGKGKRR</sequence>
<keyword evidence="3" id="KW-1185">Reference proteome</keyword>
<dbReference type="InterPro" id="IPR027973">
    <property type="entry name" value="FSAF1-like"/>
</dbReference>
<dbReference type="PANTHER" id="PTHR28096">
    <property type="entry name" value="PROTEIN FAF1"/>
    <property type="match status" value="1"/>
</dbReference>
<comment type="caution">
    <text evidence="2">The sequence shown here is derived from an EMBL/GenBank/DDBJ whole genome shotgun (WGS) entry which is preliminary data.</text>
</comment>
<dbReference type="Proteomes" id="UP001085076">
    <property type="component" value="Miscellaneous, Linkage group lg02"/>
</dbReference>
<protein>
    <submittedName>
        <fullName evidence="2">Uncharacterized protein</fullName>
    </submittedName>
</protein>
<evidence type="ECO:0000313" key="3">
    <source>
        <dbReference type="Proteomes" id="UP001085076"/>
    </source>
</evidence>
<name>A0A9D5HLU1_9LILI</name>
<organism evidence="2 3">
    <name type="scientific">Dioscorea zingiberensis</name>
    <dbReference type="NCBI Taxonomy" id="325984"/>
    <lineage>
        <taxon>Eukaryota</taxon>
        <taxon>Viridiplantae</taxon>
        <taxon>Streptophyta</taxon>
        <taxon>Embryophyta</taxon>
        <taxon>Tracheophyta</taxon>
        <taxon>Spermatophyta</taxon>
        <taxon>Magnoliopsida</taxon>
        <taxon>Liliopsida</taxon>
        <taxon>Dioscoreales</taxon>
        <taxon>Dioscoreaceae</taxon>
        <taxon>Dioscorea</taxon>
    </lineage>
</organism>
<dbReference type="AlphaFoldDB" id="A0A9D5HLU1"/>
<dbReference type="InterPro" id="IPR053030">
    <property type="entry name" value="Ribosomal_biogenesis_FAF1-like"/>
</dbReference>
<feature type="region of interest" description="Disordered" evidence="1">
    <location>
        <begin position="81"/>
        <end position="112"/>
    </location>
</feature>
<dbReference type="OrthoDB" id="5556956at2759"/>
<evidence type="ECO:0000313" key="2">
    <source>
        <dbReference type="EMBL" id="KAJ0981364.1"/>
    </source>
</evidence>
<dbReference type="PANTHER" id="PTHR28096:SF1">
    <property type="entry name" value="PROTEIN FAF1"/>
    <property type="match status" value="1"/>
</dbReference>
<reference evidence="2" key="2">
    <citation type="journal article" date="2022" name="Hortic Res">
        <title>The genome of Dioscorea zingiberensis sheds light on the biosynthesis, origin and evolution of the medicinally important diosgenin saponins.</title>
        <authorList>
            <person name="Li Y."/>
            <person name="Tan C."/>
            <person name="Li Z."/>
            <person name="Guo J."/>
            <person name="Li S."/>
            <person name="Chen X."/>
            <person name="Wang C."/>
            <person name="Dai X."/>
            <person name="Yang H."/>
            <person name="Song W."/>
            <person name="Hou L."/>
            <person name="Xu J."/>
            <person name="Tong Z."/>
            <person name="Xu A."/>
            <person name="Yuan X."/>
            <person name="Wang W."/>
            <person name="Yang Q."/>
            <person name="Chen L."/>
            <person name="Sun Z."/>
            <person name="Wang K."/>
            <person name="Pan B."/>
            <person name="Chen J."/>
            <person name="Bao Y."/>
            <person name="Liu F."/>
            <person name="Qi X."/>
            <person name="Gang D.R."/>
            <person name="Wen J."/>
            <person name="Li J."/>
        </authorList>
    </citation>
    <scope>NUCLEOTIDE SEQUENCE</scope>
    <source>
        <strain evidence="2">Dzin_1.0</strain>
    </source>
</reference>
<dbReference type="GO" id="GO:0000462">
    <property type="term" value="P:maturation of SSU-rRNA from tricistronic rRNA transcript (SSU-rRNA, 5.8S rRNA, LSU-rRNA)"/>
    <property type="evidence" value="ECO:0007669"/>
    <property type="project" value="TreeGrafter"/>
</dbReference>
<feature type="compositionally biased region" description="Basic residues" evidence="1">
    <location>
        <begin position="174"/>
        <end position="196"/>
    </location>
</feature>